<evidence type="ECO:0000313" key="2">
    <source>
        <dbReference type="EMBL" id="GIU50201.1"/>
    </source>
</evidence>
<sequence length="222" mass="24283">MKYCALFALGLLALTGCSSTQKNSTEQAYMIIDIKGDSSIRENVLDTVVETVQESMDTLTVSRGIPPFELPEKPTRFKLVNPYGNSGIGALVQSHGGMVMIPTCQDPILTMKSDDSTEGFGESTSFFICVVQYQQGYHVDIYTTFNQSSGGISIDAMSASLARSLVGDTSQIIPRTMKRIELALSEENYETRVVDSYIPKKWKGAFIDETTVTATKGDNSKL</sequence>
<evidence type="ECO:0000256" key="1">
    <source>
        <dbReference type="SAM" id="SignalP"/>
    </source>
</evidence>
<evidence type="ECO:0008006" key="4">
    <source>
        <dbReference type="Google" id="ProtNLM"/>
    </source>
</evidence>
<dbReference type="RefSeq" id="WP_220782521.1">
    <property type="nucleotide sequence ID" value="NZ_BPEY01000081.1"/>
</dbReference>
<dbReference type="Proteomes" id="UP000887104">
    <property type="component" value="Unassembled WGS sequence"/>
</dbReference>
<keyword evidence="1" id="KW-0732">Signal</keyword>
<organism evidence="2 3">
    <name type="scientific">Shewanella sairae</name>
    <dbReference type="NCBI Taxonomy" id="190310"/>
    <lineage>
        <taxon>Bacteria</taxon>
        <taxon>Pseudomonadati</taxon>
        <taxon>Pseudomonadota</taxon>
        <taxon>Gammaproteobacteria</taxon>
        <taxon>Alteromonadales</taxon>
        <taxon>Shewanellaceae</taxon>
        <taxon>Shewanella</taxon>
    </lineage>
</organism>
<proteinExistence type="predicted"/>
<comment type="caution">
    <text evidence="2">The sequence shown here is derived from an EMBL/GenBank/DDBJ whole genome shotgun (WGS) entry which is preliminary data.</text>
</comment>
<feature type="chain" id="PRO_5046618376" description="DUF3313 domain-containing protein" evidence="1">
    <location>
        <begin position="21"/>
        <end position="222"/>
    </location>
</feature>
<evidence type="ECO:0000313" key="3">
    <source>
        <dbReference type="Proteomes" id="UP000887104"/>
    </source>
</evidence>
<dbReference type="EMBL" id="BPEY01000081">
    <property type="protein sequence ID" value="GIU50201.1"/>
    <property type="molecule type" value="Genomic_DNA"/>
</dbReference>
<accession>A0ABQ4PP30</accession>
<dbReference type="PROSITE" id="PS51257">
    <property type="entry name" value="PROKAR_LIPOPROTEIN"/>
    <property type="match status" value="1"/>
</dbReference>
<name>A0ABQ4PP30_9GAMM</name>
<protein>
    <recommendedName>
        <fullName evidence="4">DUF3313 domain-containing protein</fullName>
    </recommendedName>
</protein>
<keyword evidence="3" id="KW-1185">Reference proteome</keyword>
<gene>
    <name evidence="2" type="ORF">TUM4438_35460</name>
</gene>
<feature type="signal peptide" evidence="1">
    <location>
        <begin position="1"/>
        <end position="20"/>
    </location>
</feature>
<reference evidence="2" key="1">
    <citation type="submission" date="2021-05" db="EMBL/GenBank/DDBJ databases">
        <title>Molecular characterization for Shewanella algae harboring chromosomal blaOXA-55-like strains isolated from clinical and environment sample.</title>
        <authorList>
            <person name="Ohama Y."/>
            <person name="Aoki K."/>
            <person name="Harada S."/>
            <person name="Moriya K."/>
            <person name="Ishii Y."/>
            <person name="Tateda K."/>
        </authorList>
    </citation>
    <scope>NUCLEOTIDE SEQUENCE</scope>
    <source>
        <strain evidence="2">JCM 11563</strain>
    </source>
</reference>